<dbReference type="EMBL" id="CP097330">
    <property type="protein sequence ID" value="URF03945.1"/>
    <property type="molecule type" value="Genomic_DNA"/>
</dbReference>
<dbReference type="Proteomes" id="UP001056132">
    <property type="component" value="Chromosome 1"/>
</dbReference>
<evidence type="ECO:0000313" key="5">
    <source>
        <dbReference type="Proteomes" id="UP001056132"/>
    </source>
</evidence>
<dbReference type="PANTHER" id="PTHR43713">
    <property type="entry name" value="GLUTAMATE-1-SEMIALDEHYDE 2,1-AMINOMUTASE"/>
    <property type="match status" value="1"/>
</dbReference>
<reference evidence="4" key="1">
    <citation type="journal article" date="2022" name="Microbiol. Resour. Announc.">
        <title>Genome Sequence of Cupriavidus campinensis Strain G5, a Member of a Bacterial Consortium Capable of Polyethylene Degradation.</title>
        <authorList>
            <person name="Schneider B."/>
            <person name="Pfeiffer F."/>
            <person name="Dyall-Smith M."/>
            <person name="Kunte H.J."/>
        </authorList>
    </citation>
    <scope>NUCLEOTIDE SEQUENCE</scope>
    <source>
        <strain evidence="4">G5</strain>
    </source>
</reference>
<dbReference type="RefSeq" id="WP_250024826.1">
    <property type="nucleotide sequence ID" value="NZ_CP097330.1"/>
</dbReference>
<dbReference type="Pfam" id="PF03109">
    <property type="entry name" value="ABC1"/>
    <property type="match status" value="1"/>
</dbReference>
<dbReference type="InterPro" id="IPR015422">
    <property type="entry name" value="PyrdxlP-dep_Trfase_small"/>
</dbReference>
<dbReference type="GO" id="GO:0008483">
    <property type="term" value="F:transaminase activity"/>
    <property type="evidence" value="ECO:0007669"/>
    <property type="project" value="UniProtKB-KW"/>
</dbReference>
<dbReference type="SUPFAM" id="SSF53383">
    <property type="entry name" value="PLP-dependent transferases"/>
    <property type="match status" value="1"/>
</dbReference>
<dbReference type="AlphaFoldDB" id="A0AAE9L2F4"/>
<dbReference type="GO" id="GO:0030170">
    <property type="term" value="F:pyridoxal phosphate binding"/>
    <property type="evidence" value="ECO:0007669"/>
    <property type="project" value="InterPro"/>
</dbReference>
<gene>
    <name evidence="4" type="ORF">M5D45_15845</name>
</gene>
<dbReference type="InterPro" id="IPR015421">
    <property type="entry name" value="PyrdxlP-dep_Trfase_major"/>
</dbReference>
<keyword evidence="2" id="KW-0663">Pyridoxal phosphate</keyword>
<dbReference type="Gene3D" id="3.90.1150.10">
    <property type="entry name" value="Aspartate Aminotransferase, domain 1"/>
    <property type="match status" value="1"/>
</dbReference>
<dbReference type="InterPro" id="IPR004147">
    <property type="entry name" value="ABC1_dom"/>
</dbReference>
<proteinExistence type="predicted"/>
<dbReference type="PANTHER" id="PTHR43713:SF3">
    <property type="entry name" value="GLUTAMATE-1-SEMIALDEHYDE 2,1-AMINOMUTASE 1, CHLOROPLASTIC-RELATED"/>
    <property type="match status" value="1"/>
</dbReference>
<sequence>MLYAMTLLPSMAWFAASYRLRAARRPPADRASLLGECIARFCIASGPLYIKIGQILSTRSDLFGPDTIAALQRLQDDVPAADEPAVRKLLAEAFGSGYESVFESFNYVPLASASIAQVHEVRLEGGERAAVKLVKPGVSRRLRKSLRSIARLAALAHAMVPSLRHFNMPVRVAELRELLLPQVDMEVEARNMTALARNFANHPFVIIPRVHTELTRRSVLTMEYMEGIPGRDFERVGIPRAQLARRFQDAIYTMLYMHGVAHGDPHPGNVRFTADGKIIFLDFGITVYVTEAEKWGLASFFFASIRHEWDLATTRFLSHFVVDKEAVRDHRQLFEDVKAVILRHFYEIADQWKTDEFFWDISQALRRHGANYTPNFTKVELTLTTCEGFGKQIDPDIDVWANSRRFSDKYSPYMNDDVRQRFDGHFHRATPKTLAMRDDAQRFMIASIHMNRYFFPCTYPMFARRAQGCQIEDVDGNRYIDLTGGYGPHILGYAHPAIVAAQQAAVADGCLNAVGNPSEVELTRLLVDAFPGSGYACLSNSGTEAVIQALRICRAYRQRGKVAKCEGQYHGFSDQAMVSSWFQQRGPVERPEPVAGCPGTPDETVNNTVVLQYGHPESLRVLRERAEEIDCVILEPLPFSVGRLDTEFLQQLRAACSELDIPLVFDEVVSGFRVCYGGAQTLANVTPDLTVLGKIIGGGMPCGAVVGSRKLMEIARSTADPFRDYETRVFLGGTMSGNSLSAASGAAMLTYLHDHPEVYQTLHAKSEWLLEQLTSIARALQVPARIKSMRSIFTVSFSHRETRFYREIQGGSDYKASIALAYYMRTHGVYMPELHFLALSDAHMPADLEQVCEAFRQSLTEMKRDGFFVD</sequence>
<evidence type="ECO:0000259" key="3">
    <source>
        <dbReference type="Pfam" id="PF03109"/>
    </source>
</evidence>
<evidence type="ECO:0000313" key="4">
    <source>
        <dbReference type="EMBL" id="URF03945.1"/>
    </source>
</evidence>
<accession>A0AAE9L2F4</accession>
<feature type="domain" description="ABC1 atypical kinase-like" evidence="3">
    <location>
        <begin position="73"/>
        <end position="309"/>
    </location>
</feature>
<dbReference type="SUPFAM" id="SSF56112">
    <property type="entry name" value="Protein kinase-like (PK-like)"/>
    <property type="match status" value="1"/>
</dbReference>
<keyword evidence="4" id="KW-0808">Transferase</keyword>
<dbReference type="InterPro" id="IPR015424">
    <property type="entry name" value="PyrdxlP-dep_Trfase"/>
</dbReference>
<dbReference type="CDD" id="cd05121">
    <property type="entry name" value="ABC1_ADCK3-like"/>
    <property type="match status" value="1"/>
</dbReference>
<keyword evidence="4" id="KW-0032">Aminotransferase</keyword>
<organism evidence="4 5">
    <name type="scientific">Cupriavidus campinensis</name>
    <dbReference type="NCBI Taxonomy" id="151783"/>
    <lineage>
        <taxon>Bacteria</taxon>
        <taxon>Pseudomonadati</taxon>
        <taxon>Pseudomonadota</taxon>
        <taxon>Betaproteobacteria</taxon>
        <taxon>Burkholderiales</taxon>
        <taxon>Burkholderiaceae</taxon>
        <taxon>Cupriavidus</taxon>
    </lineage>
</organism>
<dbReference type="InterPro" id="IPR005814">
    <property type="entry name" value="Aminotrans_3"/>
</dbReference>
<name>A0AAE9L2F4_9BURK</name>
<dbReference type="InterPro" id="IPR011009">
    <property type="entry name" value="Kinase-like_dom_sf"/>
</dbReference>
<dbReference type="Gene3D" id="3.40.640.10">
    <property type="entry name" value="Type I PLP-dependent aspartate aminotransferase-like (Major domain)"/>
    <property type="match status" value="1"/>
</dbReference>
<reference evidence="4" key="2">
    <citation type="submission" date="2022-05" db="EMBL/GenBank/DDBJ databases">
        <authorList>
            <person name="Kunte H.-J."/>
        </authorList>
    </citation>
    <scope>NUCLEOTIDE SEQUENCE</scope>
    <source>
        <strain evidence="4">G5</strain>
    </source>
</reference>
<comment type="cofactor">
    <cofactor evidence="1">
        <name>pyridoxal 5'-phosphate</name>
        <dbReference type="ChEBI" id="CHEBI:597326"/>
    </cofactor>
</comment>
<evidence type="ECO:0000256" key="1">
    <source>
        <dbReference type="ARBA" id="ARBA00001933"/>
    </source>
</evidence>
<dbReference type="Pfam" id="PF00202">
    <property type="entry name" value="Aminotran_3"/>
    <property type="match status" value="1"/>
</dbReference>
<protein>
    <submittedName>
        <fullName evidence="4">Aminotransferase class III-fold pyridoxal phosphate-dependent enzyme</fullName>
    </submittedName>
</protein>
<dbReference type="KEGG" id="ccam:M5D45_15845"/>
<evidence type="ECO:0000256" key="2">
    <source>
        <dbReference type="ARBA" id="ARBA00022898"/>
    </source>
</evidence>
<dbReference type="Gene3D" id="1.10.510.10">
    <property type="entry name" value="Transferase(Phosphotransferase) domain 1"/>
    <property type="match status" value="1"/>
</dbReference>